<dbReference type="SUPFAM" id="SSF81383">
    <property type="entry name" value="F-box domain"/>
    <property type="match status" value="1"/>
</dbReference>
<gene>
    <name evidence="2" type="ORF">BC938DRAFT_482059</name>
</gene>
<feature type="repeat" description="RCC1" evidence="1">
    <location>
        <begin position="151"/>
        <end position="194"/>
    </location>
</feature>
<dbReference type="InterPro" id="IPR009091">
    <property type="entry name" value="RCC1/BLIP-II"/>
</dbReference>
<sequence>MSLSDIPVAIFLEILLPQLAVADILAIAAASRFFYRVANDEVLWQILTLRDYKLIFPQAAWSTHGVHLRKVGWGIQRSGKPRILSVYSRGGPTHFFFVLKVAMSPNSGRYRTTYEDYQDEASPRELTSLRGRGVVDIVPDGYSFHVLDRNGLVWMWGHMTETGTVYNLPTRVHLPISVSSISCGRTHAMALSQSGRAFQWRRVEAPVEIIISSNSPIMHIAAGWGFGALLTASGEIFCFTEKVPKGAKAQRRHVRENVTLASVLVSSTSLFAEAEVLGTMFTSVACGEHFMVALTDAGAVLRFRMMFEDLLVDTSSVEHLTKFTFDAGMQDTDKTITRIMAFFRHFAAVNHEGAVLLGKHNSSSPIVFSELRKGICQVSFGDWHYGAITADGRLLTWGSVSSGALGHPMKMTRPTVVGGALVGKYVFAIGFGGWHSGALAVDLSDEAGARPASRSENLRLVASTVKSNSLFKQLRRPFQHSQ</sequence>
<dbReference type="InterPro" id="IPR051553">
    <property type="entry name" value="Ran_GTPase-activating"/>
</dbReference>
<dbReference type="EMBL" id="RBNJ01006815">
    <property type="protein sequence ID" value="RUS28288.1"/>
    <property type="molecule type" value="Genomic_DNA"/>
</dbReference>
<accession>A0A433QES0</accession>
<organism evidence="2 3">
    <name type="scientific">Jimgerdemannia flammicorona</name>
    <dbReference type="NCBI Taxonomy" id="994334"/>
    <lineage>
        <taxon>Eukaryota</taxon>
        <taxon>Fungi</taxon>
        <taxon>Fungi incertae sedis</taxon>
        <taxon>Mucoromycota</taxon>
        <taxon>Mucoromycotina</taxon>
        <taxon>Endogonomycetes</taxon>
        <taxon>Endogonales</taxon>
        <taxon>Endogonaceae</taxon>
        <taxon>Jimgerdemannia</taxon>
    </lineage>
</organism>
<dbReference type="Proteomes" id="UP000274822">
    <property type="component" value="Unassembled WGS sequence"/>
</dbReference>
<dbReference type="GO" id="GO:0005085">
    <property type="term" value="F:guanyl-nucleotide exchange factor activity"/>
    <property type="evidence" value="ECO:0007669"/>
    <property type="project" value="TreeGrafter"/>
</dbReference>
<evidence type="ECO:0000313" key="2">
    <source>
        <dbReference type="EMBL" id="RUS28288.1"/>
    </source>
</evidence>
<dbReference type="PANTHER" id="PTHR45982:SF3">
    <property type="entry name" value="F-BOX PROTEIN POF9"/>
    <property type="match status" value="1"/>
</dbReference>
<proteinExistence type="predicted"/>
<dbReference type="SUPFAM" id="SSF50985">
    <property type="entry name" value="RCC1/BLIP-II"/>
    <property type="match status" value="1"/>
</dbReference>
<dbReference type="PROSITE" id="PS50012">
    <property type="entry name" value="RCC1_3"/>
    <property type="match status" value="2"/>
</dbReference>
<comment type="caution">
    <text evidence="2">The sequence shown here is derived from an EMBL/GenBank/DDBJ whole genome shotgun (WGS) entry which is preliminary data.</text>
</comment>
<dbReference type="Gene3D" id="2.130.10.30">
    <property type="entry name" value="Regulator of chromosome condensation 1/beta-lactamase-inhibitor protein II"/>
    <property type="match status" value="1"/>
</dbReference>
<dbReference type="InterPro" id="IPR000408">
    <property type="entry name" value="Reg_chr_condens"/>
</dbReference>
<name>A0A433QES0_9FUNG</name>
<dbReference type="PANTHER" id="PTHR45982">
    <property type="entry name" value="REGULATOR OF CHROMOSOME CONDENSATION"/>
    <property type="match status" value="1"/>
</dbReference>
<dbReference type="AlphaFoldDB" id="A0A433QES0"/>
<evidence type="ECO:0000313" key="3">
    <source>
        <dbReference type="Proteomes" id="UP000274822"/>
    </source>
</evidence>
<dbReference type="GO" id="GO:0005737">
    <property type="term" value="C:cytoplasm"/>
    <property type="evidence" value="ECO:0007669"/>
    <property type="project" value="TreeGrafter"/>
</dbReference>
<reference evidence="2 3" key="1">
    <citation type="journal article" date="2018" name="New Phytol.">
        <title>Phylogenomics of Endogonaceae and evolution of mycorrhizas within Mucoromycota.</title>
        <authorList>
            <person name="Chang Y."/>
            <person name="Desiro A."/>
            <person name="Na H."/>
            <person name="Sandor L."/>
            <person name="Lipzen A."/>
            <person name="Clum A."/>
            <person name="Barry K."/>
            <person name="Grigoriev I.V."/>
            <person name="Martin F.M."/>
            <person name="Stajich J.E."/>
            <person name="Smith M.E."/>
            <person name="Bonito G."/>
            <person name="Spatafora J.W."/>
        </authorList>
    </citation>
    <scope>NUCLEOTIDE SEQUENCE [LARGE SCALE GENOMIC DNA]</scope>
    <source>
        <strain evidence="2 3">AD002</strain>
    </source>
</reference>
<protein>
    <submittedName>
        <fullName evidence="2">Regulator of chromosome condensation 1/beta-lactamase-inhibitor protein II</fullName>
    </submittedName>
</protein>
<feature type="repeat" description="RCC1" evidence="1">
    <location>
        <begin position="392"/>
        <end position="442"/>
    </location>
</feature>
<dbReference type="InterPro" id="IPR036047">
    <property type="entry name" value="F-box-like_dom_sf"/>
</dbReference>
<keyword evidence="3" id="KW-1185">Reference proteome</keyword>
<evidence type="ECO:0000256" key="1">
    <source>
        <dbReference type="PROSITE-ProRule" id="PRU00235"/>
    </source>
</evidence>